<feature type="compositionally biased region" description="Polar residues" evidence="1">
    <location>
        <begin position="199"/>
        <end position="224"/>
    </location>
</feature>
<evidence type="ECO:0000256" key="1">
    <source>
        <dbReference type="SAM" id="MobiDB-lite"/>
    </source>
</evidence>
<keyword evidence="3" id="KW-1185">Reference proteome</keyword>
<accession>A0A402AGT5</accession>
<feature type="compositionally biased region" description="Polar residues" evidence="1">
    <location>
        <begin position="169"/>
        <end position="182"/>
    </location>
</feature>
<dbReference type="PANTHER" id="PTHR34309:SF1">
    <property type="entry name" value="PROTEIN GLCG"/>
    <property type="match status" value="1"/>
</dbReference>
<organism evidence="2 3">
    <name type="scientific">Dictyobacter kobayashii</name>
    <dbReference type="NCBI Taxonomy" id="2014872"/>
    <lineage>
        <taxon>Bacteria</taxon>
        <taxon>Bacillati</taxon>
        <taxon>Chloroflexota</taxon>
        <taxon>Ktedonobacteria</taxon>
        <taxon>Ktedonobacterales</taxon>
        <taxon>Dictyobacteraceae</taxon>
        <taxon>Dictyobacter</taxon>
    </lineage>
</organism>
<dbReference type="PANTHER" id="PTHR34309">
    <property type="entry name" value="SLR1406 PROTEIN"/>
    <property type="match status" value="1"/>
</dbReference>
<dbReference type="InterPro" id="IPR005624">
    <property type="entry name" value="PduO/GlcC-like"/>
</dbReference>
<protein>
    <recommendedName>
        <fullName evidence="4">Heme-binding protein</fullName>
    </recommendedName>
</protein>
<evidence type="ECO:0000313" key="3">
    <source>
        <dbReference type="Proteomes" id="UP000287188"/>
    </source>
</evidence>
<evidence type="ECO:0008006" key="4">
    <source>
        <dbReference type="Google" id="ProtNLM"/>
    </source>
</evidence>
<dbReference type="OrthoDB" id="9778896at2"/>
<gene>
    <name evidence="2" type="ORF">KDK_20640</name>
</gene>
<dbReference type="AlphaFoldDB" id="A0A402AGT5"/>
<dbReference type="InterPro" id="IPR038084">
    <property type="entry name" value="PduO/GlcC-like_sf"/>
</dbReference>
<proteinExistence type="predicted"/>
<dbReference type="Proteomes" id="UP000287188">
    <property type="component" value="Unassembled WGS sequence"/>
</dbReference>
<dbReference type="EMBL" id="BIFS01000001">
    <property type="protein sequence ID" value="GCE18264.1"/>
    <property type="molecule type" value="Genomic_DNA"/>
</dbReference>
<comment type="caution">
    <text evidence="2">The sequence shown here is derived from an EMBL/GenBank/DDBJ whole genome shotgun (WGS) entry which is preliminary data.</text>
</comment>
<name>A0A402AGT5_9CHLR</name>
<dbReference type="InterPro" id="IPR052517">
    <property type="entry name" value="GlcG_carb_metab_protein"/>
</dbReference>
<feature type="compositionally biased region" description="Low complexity" evidence="1">
    <location>
        <begin position="146"/>
        <end position="160"/>
    </location>
</feature>
<feature type="region of interest" description="Disordered" evidence="1">
    <location>
        <begin position="137"/>
        <end position="224"/>
    </location>
</feature>
<dbReference type="SUPFAM" id="SSF143744">
    <property type="entry name" value="GlcG-like"/>
    <property type="match status" value="1"/>
</dbReference>
<evidence type="ECO:0000313" key="2">
    <source>
        <dbReference type="EMBL" id="GCE18264.1"/>
    </source>
</evidence>
<dbReference type="Pfam" id="PF03928">
    <property type="entry name" value="HbpS-like"/>
    <property type="match status" value="1"/>
</dbReference>
<sequence>MSISIEMARKVQEACKQRARELRSPVSIAIVDAGGHLVLFERMMAPYGFATGDISIAKAHTAVMFNQSTDDVAQWGAAIPGFASSLASMTNGQFIMAAGGWPLRVNGVTIGGVGVSGGNAPGRDDEIARAGLGALEASAPPMRGTPANVPQPQPVYNNPAEPAAPYSQPLYSQAAYNTQDKGNSGEPVSGSSTRDRDNSSIYNQSNQKPADLSSSTTREQDSYQSFRYNSATHQRWTIQETKHESELQYCC</sequence>
<dbReference type="Gene3D" id="3.30.450.150">
    <property type="entry name" value="Haem-degrading domain"/>
    <property type="match status" value="1"/>
</dbReference>
<reference evidence="3" key="1">
    <citation type="submission" date="2018-12" db="EMBL/GenBank/DDBJ databases">
        <title>Tengunoibacter tsumagoiensis gen. nov., sp. nov., Dictyobacter kobayashii sp. nov., D. alpinus sp. nov., and D. joshuensis sp. nov. and description of Dictyobacteraceae fam. nov. within the order Ktedonobacterales isolated from Tengu-no-mugimeshi.</title>
        <authorList>
            <person name="Wang C.M."/>
            <person name="Zheng Y."/>
            <person name="Sakai Y."/>
            <person name="Toyoda A."/>
            <person name="Minakuchi Y."/>
            <person name="Abe K."/>
            <person name="Yokota A."/>
            <person name="Yabe S."/>
        </authorList>
    </citation>
    <scope>NUCLEOTIDE SEQUENCE [LARGE SCALE GENOMIC DNA]</scope>
    <source>
        <strain evidence="3">Uno11</strain>
    </source>
</reference>
<dbReference type="RefSeq" id="WP_126549830.1">
    <property type="nucleotide sequence ID" value="NZ_BIFS01000001.1"/>
</dbReference>